<name>A0A3D9JN98_9BACL</name>
<accession>A0A3D9JN98</accession>
<dbReference type="InterPro" id="IPR001296">
    <property type="entry name" value="Glyco_trans_1"/>
</dbReference>
<evidence type="ECO:0000313" key="3">
    <source>
        <dbReference type="Proteomes" id="UP000256977"/>
    </source>
</evidence>
<keyword evidence="2" id="KW-0808">Transferase</keyword>
<dbReference type="GO" id="GO:0016757">
    <property type="term" value="F:glycosyltransferase activity"/>
    <property type="evidence" value="ECO:0007669"/>
    <property type="project" value="InterPro"/>
</dbReference>
<dbReference type="OrthoDB" id="158463at2"/>
<sequence length="364" mass="40326">MKVLFVFIVPSGGVNTLNRLRHQALLPAGIYSHFLYFREGSGSSDFAPGIPVFYASEPPAVRHILDYYSFDCIVVTSFFLQMALFRQLGFAKPIIYEIQGFGSPEQARRNLSEAIPFVNEYADAILYPGTPVIGALLEELYPFNPKFSFANPFDPRAFDRSSFAYPPAPPLDYSPLVWIGRLEDNKNWRDFLLIGAEVIKRKPGVRLWMFSDPALAEPGEAEQLAIWTQGLGLGHYIFHHHNVANSLMPYYYDLVASSGGVLCMTSKSEGAPYVALEALSSGCPIVTSNSDGVSSAILDGTTGLYYSHGDISGAADRVMRLMTERKLRNSLVETGKKHVRSEFSMENYAARFSGMLLTLGARPC</sequence>
<feature type="domain" description="Glycosyl transferase family 1" evidence="1">
    <location>
        <begin position="176"/>
        <end position="338"/>
    </location>
</feature>
<protein>
    <submittedName>
        <fullName evidence="2">Glycosyl transferase family 1</fullName>
    </submittedName>
</protein>
<dbReference type="AlphaFoldDB" id="A0A3D9JN98"/>
<comment type="caution">
    <text evidence="2">The sequence shown here is derived from an EMBL/GenBank/DDBJ whole genome shotgun (WGS) entry which is preliminary data.</text>
</comment>
<dbReference type="PANTHER" id="PTHR12526">
    <property type="entry name" value="GLYCOSYLTRANSFERASE"/>
    <property type="match status" value="1"/>
</dbReference>
<evidence type="ECO:0000313" key="2">
    <source>
        <dbReference type="EMBL" id="RED75552.1"/>
    </source>
</evidence>
<organism evidence="2 3">
    <name type="scientific">Cohnella phaseoli</name>
    <dbReference type="NCBI Taxonomy" id="456490"/>
    <lineage>
        <taxon>Bacteria</taxon>
        <taxon>Bacillati</taxon>
        <taxon>Bacillota</taxon>
        <taxon>Bacilli</taxon>
        <taxon>Bacillales</taxon>
        <taxon>Paenibacillaceae</taxon>
        <taxon>Cohnella</taxon>
    </lineage>
</organism>
<dbReference type="Gene3D" id="3.40.50.2000">
    <property type="entry name" value="Glycogen Phosphorylase B"/>
    <property type="match status" value="2"/>
</dbReference>
<dbReference type="SUPFAM" id="SSF53756">
    <property type="entry name" value="UDP-Glycosyltransferase/glycogen phosphorylase"/>
    <property type="match status" value="1"/>
</dbReference>
<dbReference type="Proteomes" id="UP000256977">
    <property type="component" value="Unassembled WGS sequence"/>
</dbReference>
<evidence type="ECO:0000259" key="1">
    <source>
        <dbReference type="Pfam" id="PF00534"/>
    </source>
</evidence>
<proteinExistence type="predicted"/>
<dbReference type="RefSeq" id="WP_116062274.1">
    <property type="nucleotide sequence ID" value="NZ_QRDZ01000015.1"/>
</dbReference>
<dbReference type="Pfam" id="PF00534">
    <property type="entry name" value="Glycos_transf_1"/>
    <property type="match status" value="1"/>
</dbReference>
<reference evidence="2 3" key="1">
    <citation type="submission" date="2018-07" db="EMBL/GenBank/DDBJ databases">
        <title>Genomic Encyclopedia of Type Strains, Phase III (KMG-III): the genomes of soil and plant-associated and newly described type strains.</title>
        <authorList>
            <person name="Whitman W."/>
        </authorList>
    </citation>
    <scope>NUCLEOTIDE SEQUENCE [LARGE SCALE GENOMIC DNA]</scope>
    <source>
        <strain evidence="2 3">CECT 7287</strain>
    </source>
</reference>
<dbReference type="EMBL" id="QRDZ01000015">
    <property type="protein sequence ID" value="RED75552.1"/>
    <property type="molecule type" value="Genomic_DNA"/>
</dbReference>
<gene>
    <name evidence="2" type="ORF">DFP98_115168</name>
</gene>
<dbReference type="CDD" id="cd03801">
    <property type="entry name" value="GT4_PimA-like"/>
    <property type="match status" value="1"/>
</dbReference>
<keyword evidence="3" id="KW-1185">Reference proteome</keyword>